<keyword evidence="4" id="KW-1185">Reference proteome</keyword>
<evidence type="ECO:0000313" key="3">
    <source>
        <dbReference type="EMBL" id="SMX54416.1"/>
    </source>
</evidence>
<keyword evidence="1" id="KW-0175">Coiled coil</keyword>
<name>A0A1Y6K4E7_9CHLR</name>
<dbReference type="Proteomes" id="UP000195514">
    <property type="component" value="Chromosome I"/>
</dbReference>
<dbReference type="KEGG" id="abat:CFX1CAM_1351"/>
<evidence type="ECO:0000256" key="1">
    <source>
        <dbReference type="SAM" id="Coils"/>
    </source>
</evidence>
<accession>A0A1Y6K4E7</accession>
<evidence type="ECO:0000313" key="4">
    <source>
        <dbReference type="Proteomes" id="UP000195514"/>
    </source>
</evidence>
<sequence>MPGFDGTGPEGRGPFGRRLGPCAEGDERGLFFFRRGRRGGGRGYRWFNARYIDVNPDLEAEKRFLERRLDAINQMIGKSKEKE</sequence>
<evidence type="ECO:0000256" key="2">
    <source>
        <dbReference type="SAM" id="MobiDB-lite"/>
    </source>
</evidence>
<reference evidence="4" key="1">
    <citation type="submission" date="2017-05" db="EMBL/GenBank/DDBJ databases">
        <authorList>
            <person name="Kirkegaard R."/>
            <person name="Mcilroy J S."/>
        </authorList>
    </citation>
    <scope>NUCLEOTIDE SEQUENCE [LARGE SCALE GENOMIC DNA]</scope>
</reference>
<feature type="compositionally biased region" description="Gly residues" evidence="2">
    <location>
        <begin position="1"/>
        <end position="14"/>
    </location>
</feature>
<organism evidence="3 4">
    <name type="scientific">Candidatus Brevifilum fermentans</name>
    <dbReference type="NCBI Taxonomy" id="1986204"/>
    <lineage>
        <taxon>Bacteria</taxon>
        <taxon>Bacillati</taxon>
        <taxon>Chloroflexota</taxon>
        <taxon>Anaerolineae</taxon>
        <taxon>Anaerolineales</taxon>
        <taxon>Anaerolineaceae</taxon>
        <taxon>Candidatus Brevifilum</taxon>
    </lineage>
</organism>
<dbReference type="InterPro" id="IPR035205">
    <property type="entry name" value="DUF5320"/>
</dbReference>
<dbReference type="AlphaFoldDB" id="A0A1Y6K4E7"/>
<protein>
    <recommendedName>
        <fullName evidence="5">Cytoplasmic protein</fullName>
    </recommendedName>
</protein>
<dbReference type="EMBL" id="LT859958">
    <property type="protein sequence ID" value="SMX54416.1"/>
    <property type="molecule type" value="Genomic_DNA"/>
</dbReference>
<evidence type="ECO:0008006" key="5">
    <source>
        <dbReference type="Google" id="ProtNLM"/>
    </source>
</evidence>
<dbReference type="RefSeq" id="WP_087862261.1">
    <property type="nucleotide sequence ID" value="NZ_LT859958.1"/>
</dbReference>
<feature type="region of interest" description="Disordered" evidence="2">
    <location>
        <begin position="1"/>
        <end position="24"/>
    </location>
</feature>
<gene>
    <name evidence="3" type="ORF">CFX1CAM_1351</name>
</gene>
<proteinExistence type="predicted"/>
<dbReference type="Pfam" id="PF17253">
    <property type="entry name" value="DUF5320"/>
    <property type="match status" value="1"/>
</dbReference>
<feature type="coiled-coil region" evidence="1">
    <location>
        <begin position="55"/>
        <end position="82"/>
    </location>
</feature>